<dbReference type="EMBL" id="ABFZ02000006">
    <property type="protein sequence ID" value="EDS17033.1"/>
    <property type="molecule type" value="Genomic_DNA"/>
</dbReference>
<protein>
    <submittedName>
        <fullName evidence="1">Uncharacterized protein</fullName>
    </submittedName>
</protein>
<reference evidence="1 2" key="2">
    <citation type="submission" date="2007-11" db="EMBL/GenBank/DDBJ databases">
        <authorList>
            <person name="Fulton L."/>
            <person name="Clifton S."/>
            <person name="Fulton B."/>
            <person name="Xu J."/>
            <person name="Minx P."/>
            <person name="Pepin K.H."/>
            <person name="Johnson M."/>
            <person name="Thiruvilangam P."/>
            <person name="Bhonagiri V."/>
            <person name="Nash W.E."/>
            <person name="Mardis E.R."/>
            <person name="Wilson R.K."/>
        </authorList>
    </citation>
    <scope>NUCLEOTIDE SEQUENCE [LARGE SCALE GENOMIC DNA]</scope>
    <source>
        <strain evidence="1 2">ATCC 43183</strain>
    </source>
</reference>
<comment type="caution">
    <text evidence="1">The sequence shown here is derived from an EMBL/GenBank/DDBJ whole genome shotgun (WGS) entry which is preliminary data.</text>
</comment>
<dbReference type="Proteomes" id="UP000004713">
    <property type="component" value="Unassembled WGS sequence"/>
</dbReference>
<gene>
    <name evidence="1" type="ORF">BACSTE_00015</name>
</gene>
<organism evidence="1 2">
    <name type="scientific">Bacteroides stercoris ATCC 43183</name>
    <dbReference type="NCBI Taxonomy" id="449673"/>
    <lineage>
        <taxon>Bacteria</taxon>
        <taxon>Pseudomonadati</taxon>
        <taxon>Bacteroidota</taxon>
        <taxon>Bacteroidia</taxon>
        <taxon>Bacteroidales</taxon>
        <taxon>Bacteroidaceae</taxon>
        <taxon>Bacteroides</taxon>
    </lineage>
</organism>
<reference evidence="1 2" key="1">
    <citation type="submission" date="2007-11" db="EMBL/GenBank/DDBJ databases">
        <title>Draft genome sequence of Bacteroides stercoris(ATCC 43183).</title>
        <authorList>
            <person name="Sudarsanam P."/>
            <person name="Ley R."/>
            <person name="Guruge J."/>
            <person name="Turnbaugh P.J."/>
            <person name="Mahowald M."/>
            <person name="Liep D."/>
            <person name="Gordon J."/>
        </authorList>
    </citation>
    <scope>NUCLEOTIDE SEQUENCE [LARGE SCALE GENOMIC DNA]</scope>
    <source>
        <strain evidence="1 2">ATCC 43183</strain>
    </source>
</reference>
<name>B0NKQ0_BACSE</name>
<sequence length="51" mass="5670">MTWAGDIVLTAIYSEARQLPTMIVPADSMFVGNPKILYRCAKSDRQRLIAG</sequence>
<dbReference type="AlphaFoldDB" id="B0NKQ0"/>
<proteinExistence type="predicted"/>
<evidence type="ECO:0000313" key="1">
    <source>
        <dbReference type="EMBL" id="EDS17033.1"/>
    </source>
</evidence>
<evidence type="ECO:0000313" key="2">
    <source>
        <dbReference type="Proteomes" id="UP000004713"/>
    </source>
</evidence>
<accession>B0NKQ0</accession>
<dbReference type="HOGENOM" id="CLU_3095754_0_0_10"/>